<feature type="region of interest" description="Disordered" evidence="1">
    <location>
        <begin position="19"/>
        <end position="49"/>
    </location>
</feature>
<dbReference type="EMBL" id="KF791965">
    <property type="protein sequence ID" value="AHI59146.1"/>
    <property type="molecule type" value="Genomic_DNA"/>
</dbReference>
<gene>
    <name evidence="2" type="primary">Gria2</name>
</gene>
<protein>
    <submittedName>
        <fullName evidence="2">Glutamate receptor ionotropic</fullName>
    </submittedName>
</protein>
<dbReference type="AlphaFoldDB" id="W6AP49"/>
<name>W6AP49_MEGNO</name>
<keyword evidence="2" id="KW-0675">Receptor</keyword>
<organism evidence="2">
    <name type="scientific">Megaptera novaeangliae</name>
    <name type="common">Humpback whale</name>
    <name type="synonym">Balaena novaeangliae</name>
    <dbReference type="NCBI Taxonomy" id="9773"/>
    <lineage>
        <taxon>Eukaryota</taxon>
        <taxon>Metazoa</taxon>
        <taxon>Chordata</taxon>
        <taxon>Craniata</taxon>
        <taxon>Vertebrata</taxon>
        <taxon>Euteleostomi</taxon>
        <taxon>Mammalia</taxon>
        <taxon>Eutheria</taxon>
        <taxon>Laurasiatheria</taxon>
        <taxon>Artiodactyla</taxon>
        <taxon>Whippomorpha</taxon>
        <taxon>Cetacea</taxon>
        <taxon>Mysticeti</taxon>
        <taxon>Balaenopteridae</taxon>
        <taxon>Megaptera</taxon>
    </lineage>
</organism>
<evidence type="ECO:0000256" key="1">
    <source>
        <dbReference type="SAM" id="MobiDB-lite"/>
    </source>
</evidence>
<reference evidence="2" key="1">
    <citation type="journal article" date="2014" name="Mol. Ecol. Resour.">
        <title>Epigenetic estimation of age in humpback whales.</title>
        <authorList>
            <person name="Polanowski A.M."/>
            <person name="Robbins J."/>
            <person name="Chandler D."/>
            <person name="Jarman S.N."/>
        </authorList>
    </citation>
    <scope>NUCLEOTIDE SEQUENCE</scope>
    <source>
        <tissue evidence="2">Epidermis</tissue>
    </source>
</reference>
<feature type="non-terminal residue" evidence="2">
    <location>
        <position position="78"/>
    </location>
</feature>
<proteinExistence type="predicted"/>
<sequence>EGECVSAWARAECAEALGPQRQPAGSCIQPVSGLRERGPGAGRQPAAGPGKQGFLCRHFGVLAARCYIAVSKCRGSNL</sequence>
<evidence type="ECO:0000313" key="2">
    <source>
        <dbReference type="EMBL" id="AHI59146.1"/>
    </source>
</evidence>
<feature type="non-terminal residue" evidence="2">
    <location>
        <position position="1"/>
    </location>
</feature>
<accession>W6AP49</accession>